<proteinExistence type="inferred from homology"/>
<sequence>MKVRPAVLLIENNHLLLMQYRYGETDVYGLPGGNPDKGETLDQTVMRELREELGVDVEVGPIAFVGEVIFPEIKGVEPKEDVLHVVFSGELIGGIPQLNPEETTALAVVWKPVRELDSLNLYPNLGQQIQRWLGSQANLEYIGKINQTFF</sequence>
<dbReference type="PANTHER" id="PTHR43046">
    <property type="entry name" value="GDP-MANNOSE MANNOSYL HYDROLASE"/>
    <property type="match status" value="1"/>
</dbReference>
<protein>
    <submittedName>
        <fullName evidence="5">NUDIX hydrolase</fullName>
    </submittedName>
</protein>
<name>A0A3P1BSS1_9BACT</name>
<evidence type="ECO:0000313" key="5">
    <source>
        <dbReference type="EMBL" id="RRB04158.1"/>
    </source>
</evidence>
<gene>
    <name evidence="5" type="ORF">EHT25_11585</name>
</gene>
<dbReference type="PROSITE" id="PS51462">
    <property type="entry name" value="NUDIX"/>
    <property type="match status" value="1"/>
</dbReference>
<comment type="caution">
    <text evidence="5">The sequence shown here is derived from an EMBL/GenBank/DDBJ whole genome shotgun (WGS) entry which is preliminary data.</text>
</comment>
<dbReference type="RefSeq" id="WP_124874605.1">
    <property type="nucleotide sequence ID" value="NZ_RQJO01000008.1"/>
</dbReference>
<dbReference type="Proteomes" id="UP000271925">
    <property type="component" value="Unassembled WGS sequence"/>
</dbReference>
<comment type="cofactor">
    <cofactor evidence="1">
        <name>Mg(2+)</name>
        <dbReference type="ChEBI" id="CHEBI:18420"/>
    </cofactor>
</comment>
<evidence type="ECO:0000256" key="1">
    <source>
        <dbReference type="ARBA" id="ARBA00001946"/>
    </source>
</evidence>
<dbReference type="InterPro" id="IPR000086">
    <property type="entry name" value="NUDIX_hydrolase_dom"/>
</dbReference>
<dbReference type="InterPro" id="IPR020476">
    <property type="entry name" value="Nudix_hydrolase"/>
</dbReference>
<keyword evidence="6" id="KW-1185">Reference proteome</keyword>
<dbReference type="Gene3D" id="3.90.79.10">
    <property type="entry name" value="Nucleoside Triphosphate Pyrophosphohydrolase"/>
    <property type="match status" value="1"/>
</dbReference>
<dbReference type="PROSITE" id="PS00893">
    <property type="entry name" value="NUDIX_BOX"/>
    <property type="match status" value="1"/>
</dbReference>
<evidence type="ECO:0000259" key="4">
    <source>
        <dbReference type="PROSITE" id="PS51462"/>
    </source>
</evidence>
<keyword evidence="2 3" id="KW-0378">Hydrolase</keyword>
<dbReference type="EMBL" id="RQJO01000008">
    <property type="protein sequence ID" value="RRB04158.1"/>
    <property type="molecule type" value="Genomic_DNA"/>
</dbReference>
<dbReference type="AlphaFoldDB" id="A0A3P1BSS1"/>
<dbReference type="Pfam" id="PF00293">
    <property type="entry name" value="NUDIX"/>
    <property type="match status" value="1"/>
</dbReference>
<evidence type="ECO:0000313" key="6">
    <source>
        <dbReference type="Proteomes" id="UP000271925"/>
    </source>
</evidence>
<reference evidence="5 6" key="1">
    <citation type="submission" date="2018-11" db="EMBL/GenBank/DDBJ databases">
        <authorList>
            <person name="Zhou Z."/>
            <person name="Wang G."/>
        </authorList>
    </citation>
    <scope>NUCLEOTIDE SEQUENCE [LARGE SCALE GENOMIC DNA]</scope>
    <source>
        <strain evidence="5 6">KCTC52004</strain>
    </source>
</reference>
<evidence type="ECO:0000256" key="2">
    <source>
        <dbReference type="ARBA" id="ARBA00022801"/>
    </source>
</evidence>
<dbReference type="PRINTS" id="PR00502">
    <property type="entry name" value="NUDIXFAMILY"/>
</dbReference>
<dbReference type="SUPFAM" id="SSF55811">
    <property type="entry name" value="Nudix"/>
    <property type="match status" value="1"/>
</dbReference>
<dbReference type="OrthoDB" id="65827at2"/>
<dbReference type="InterPro" id="IPR020084">
    <property type="entry name" value="NUDIX_hydrolase_CS"/>
</dbReference>
<evidence type="ECO:0000256" key="3">
    <source>
        <dbReference type="RuleBase" id="RU003476"/>
    </source>
</evidence>
<feature type="domain" description="Nudix hydrolase" evidence="4">
    <location>
        <begin position="1"/>
        <end position="135"/>
    </location>
</feature>
<comment type="similarity">
    <text evidence="3">Belongs to the Nudix hydrolase family.</text>
</comment>
<accession>A0A3P1BSS1</accession>
<dbReference type="InterPro" id="IPR015797">
    <property type="entry name" value="NUDIX_hydrolase-like_dom_sf"/>
</dbReference>
<dbReference type="PANTHER" id="PTHR43046:SF14">
    <property type="entry name" value="MUTT_NUDIX FAMILY PROTEIN"/>
    <property type="match status" value="1"/>
</dbReference>
<dbReference type="GO" id="GO:0016787">
    <property type="term" value="F:hydrolase activity"/>
    <property type="evidence" value="ECO:0007669"/>
    <property type="project" value="UniProtKB-KW"/>
</dbReference>
<organism evidence="5 6">
    <name type="scientific">Larkinella rosea</name>
    <dbReference type="NCBI Taxonomy" id="2025312"/>
    <lineage>
        <taxon>Bacteria</taxon>
        <taxon>Pseudomonadati</taxon>
        <taxon>Bacteroidota</taxon>
        <taxon>Cytophagia</taxon>
        <taxon>Cytophagales</taxon>
        <taxon>Spirosomataceae</taxon>
        <taxon>Larkinella</taxon>
    </lineage>
</organism>